<dbReference type="InterPro" id="IPR022754">
    <property type="entry name" value="DNA_pol_III_gamma-3"/>
</dbReference>
<dbReference type="CDD" id="cd18137">
    <property type="entry name" value="HLD_clamp_pol_III_gamma_tau"/>
    <property type="match status" value="1"/>
</dbReference>
<keyword evidence="6" id="KW-0479">Metal-binding</keyword>
<dbReference type="InterPro" id="IPR012763">
    <property type="entry name" value="DNA_pol_III_sug/sutau_N"/>
</dbReference>
<comment type="catalytic activity">
    <reaction evidence="11">
        <text>DNA(n) + a 2'-deoxyribonucleoside 5'-triphosphate = DNA(n+1) + diphosphate</text>
        <dbReference type="Rhea" id="RHEA:22508"/>
        <dbReference type="Rhea" id="RHEA-COMP:17339"/>
        <dbReference type="Rhea" id="RHEA-COMP:17340"/>
        <dbReference type="ChEBI" id="CHEBI:33019"/>
        <dbReference type="ChEBI" id="CHEBI:61560"/>
        <dbReference type="ChEBI" id="CHEBI:173112"/>
        <dbReference type="EC" id="2.7.7.7"/>
    </reaction>
</comment>
<feature type="domain" description="AAA+ ATPase" evidence="12">
    <location>
        <begin position="40"/>
        <end position="194"/>
    </location>
</feature>
<dbReference type="Pfam" id="PF12169">
    <property type="entry name" value="DNA_pol3_gamma3"/>
    <property type="match status" value="1"/>
</dbReference>
<evidence type="ECO:0000256" key="4">
    <source>
        <dbReference type="ARBA" id="ARBA00022695"/>
    </source>
</evidence>
<evidence type="ECO:0000256" key="1">
    <source>
        <dbReference type="ARBA" id="ARBA00006360"/>
    </source>
</evidence>
<keyword evidence="7" id="KW-0547">Nucleotide-binding</keyword>
<keyword evidence="8" id="KW-0862">Zinc</keyword>
<dbReference type="Pfam" id="PF22608">
    <property type="entry name" value="DNAX_ATPase_lid"/>
    <property type="match status" value="1"/>
</dbReference>
<dbReference type="GO" id="GO:0009360">
    <property type="term" value="C:DNA polymerase III complex"/>
    <property type="evidence" value="ECO:0007669"/>
    <property type="project" value="InterPro"/>
</dbReference>
<dbReference type="InterPro" id="IPR003593">
    <property type="entry name" value="AAA+_ATPase"/>
</dbReference>
<evidence type="ECO:0000259" key="12">
    <source>
        <dbReference type="SMART" id="SM00382"/>
    </source>
</evidence>
<keyword evidence="5" id="KW-0235">DNA replication</keyword>
<dbReference type="EMBL" id="UINC01030076">
    <property type="protein sequence ID" value="SVB13880.1"/>
    <property type="molecule type" value="Genomic_DNA"/>
</dbReference>
<evidence type="ECO:0000256" key="2">
    <source>
        <dbReference type="ARBA" id="ARBA00012417"/>
    </source>
</evidence>
<evidence type="ECO:0000256" key="5">
    <source>
        <dbReference type="ARBA" id="ARBA00022705"/>
    </source>
</evidence>
<dbReference type="Pfam" id="PF12362">
    <property type="entry name" value="DUF3646"/>
    <property type="match status" value="1"/>
</dbReference>
<protein>
    <recommendedName>
        <fullName evidence="2">DNA-directed DNA polymerase</fullName>
        <ecNumber evidence="2">2.7.7.7</ecNumber>
    </recommendedName>
</protein>
<dbReference type="CDD" id="cd00009">
    <property type="entry name" value="AAA"/>
    <property type="match status" value="1"/>
</dbReference>
<dbReference type="SUPFAM" id="SSF52540">
    <property type="entry name" value="P-loop containing nucleoside triphosphate hydrolases"/>
    <property type="match status" value="1"/>
</dbReference>
<dbReference type="Pfam" id="PF13177">
    <property type="entry name" value="DNA_pol3_delta2"/>
    <property type="match status" value="1"/>
</dbReference>
<reference evidence="13" key="1">
    <citation type="submission" date="2018-05" db="EMBL/GenBank/DDBJ databases">
        <authorList>
            <person name="Lanie J.A."/>
            <person name="Ng W.-L."/>
            <person name="Kazmierczak K.M."/>
            <person name="Andrzejewski T.M."/>
            <person name="Davidsen T.M."/>
            <person name="Wayne K.J."/>
            <person name="Tettelin H."/>
            <person name="Glass J.I."/>
            <person name="Rusch D."/>
            <person name="Podicherti R."/>
            <person name="Tsui H.-C.T."/>
            <person name="Winkler M.E."/>
        </authorList>
    </citation>
    <scope>NUCLEOTIDE SEQUENCE</scope>
</reference>
<dbReference type="SUPFAM" id="SSF48019">
    <property type="entry name" value="post-AAA+ oligomerization domain-like"/>
    <property type="match status" value="1"/>
</dbReference>
<dbReference type="InterPro" id="IPR008921">
    <property type="entry name" value="DNA_pol3_clamp-load_cplx_C"/>
</dbReference>
<keyword evidence="4" id="KW-0548">Nucleotidyltransferase</keyword>
<evidence type="ECO:0000256" key="8">
    <source>
        <dbReference type="ARBA" id="ARBA00022833"/>
    </source>
</evidence>
<dbReference type="GO" id="GO:0046872">
    <property type="term" value="F:metal ion binding"/>
    <property type="evidence" value="ECO:0007669"/>
    <property type="project" value="UniProtKB-KW"/>
</dbReference>
<dbReference type="PANTHER" id="PTHR11669:SF0">
    <property type="entry name" value="PROTEIN STICHEL-LIKE 2"/>
    <property type="match status" value="1"/>
</dbReference>
<dbReference type="GO" id="GO:0003887">
    <property type="term" value="F:DNA-directed DNA polymerase activity"/>
    <property type="evidence" value="ECO:0007669"/>
    <property type="project" value="UniProtKB-KW"/>
</dbReference>
<dbReference type="InterPro" id="IPR027417">
    <property type="entry name" value="P-loop_NTPase"/>
</dbReference>
<organism evidence="13">
    <name type="scientific">marine metagenome</name>
    <dbReference type="NCBI Taxonomy" id="408172"/>
    <lineage>
        <taxon>unclassified sequences</taxon>
        <taxon>metagenomes</taxon>
        <taxon>ecological metagenomes</taxon>
    </lineage>
</organism>
<evidence type="ECO:0000256" key="10">
    <source>
        <dbReference type="ARBA" id="ARBA00022932"/>
    </source>
</evidence>
<dbReference type="GO" id="GO:0005524">
    <property type="term" value="F:ATP binding"/>
    <property type="evidence" value="ECO:0007669"/>
    <property type="project" value="UniProtKB-KW"/>
</dbReference>
<name>A0A382BJ65_9ZZZZ</name>
<dbReference type="EC" id="2.7.7.7" evidence="2"/>
<keyword evidence="10" id="KW-0239">DNA-directed DNA polymerase</keyword>
<feature type="non-terminal residue" evidence="13">
    <location>
        <position position="545"/>
    </location>
</feature>
<dbReference type="InterPro" id="IPR045085">
    <property type="entry name" value="HLD_clamp_pol_III_gamma_tau"/>
</dbReference>
<dbReference type="PANTHER" id="PTHR11669">
    <property type="entry name" value="REPLICATION FACTOR C / DNA POLYMERASE III GAMMA-TAU SUBUNIT"/>
    <property type="match status" value="1"/>
</dbReference>
<evidence type="ECO:0000313" key="13">
    <source>
        <dbReference type="EMBL" id="SVB13880.1"/>
    </source>
</evidence>
<evidence type="ECO:0000256" key="6">
    <source>
        <dbReference type="ARBA" id="ARBA00022723"/>
    </source>
</evidence>
<comment type="similarity">
    <text evidence="1">Belongs to the DnaX/STICHEL family.</text>
</comment>
<proteinExistence type="inferred from homology"/>
<dbReference type="GO" id="GO:0003677">
    <property type="term" value="F:DNA binding"/>
    <property type="evidence" value="ECO:0007669"/>
    <property type="project" value="InterPro"/>
</dbReference>
<dbReference type="Gene3D" id="3.40.50.300">
    <property type="entry name" value="P-loop containing nucleotide triphosphate hydrolases"/>
    <property type="match status" value="1"/>
</dbReference>
<dbReference type="FunFam" id="3.40.50.300:FF:000014">
    <property type="entry name" value="DNA polymerase III subunit gamma/tau"/>
    <property type="match status" value="1"/>
</dbReference>
<dbReference type="SMART" id="SM00382">
    <property type="entry name" value="AAA"/>
    <property type="match status" value="1"/>
</dbReference>
<dbReference type="GO" id="GO:0006261">
    <property type="term" value="P:DNA-templated DNA replication"/>
    <property type="evidence" value="ECO:0007669"/>
    <property type="project" value="TreeGrafter"/>
</dbReference>
<evidence type="ECO:0000256" key="7">
    <source>
        <dbReference type="ARBA" id="ARBA00022741"/>
    </source>
</evidence>
<dbReference type="AlphaFoldDB" id="A0A382BJ65"/>
<dbReference type="Gene3D" id="1.20.272.10">
    <property type="match status" value="1"/>
</dbReference>
<evidence type="ECO:0000256" key="3">
    <source>
        <dbReference type="ARBA" id="ARBA00022679"/>
    </source>
</evidence>
<evidence type="ECO:0000256" key="11">
    <source>
        <dbReference type="ARBA" id="ARBA00049244"/>
    </source>
</evidence>
<keyword evidence="9" id="KW-0067">ATP-binding</keyword>
<gene>
    <name evidence="13" type="ORF">METZ01_LOCUS166734</name>
</gene>
<dbReference type="InterPro" id="IPR050238">
    <property type="entry name" value="DNA_Rep/Repair_Clamp_Loader"/>
</dbReference>
<dbReference type="NCBIfam" id="TIGR02397">
    <property type="entry name" value="dnaX_nterm"/>
    <property type="match status" value="1"/>
</dbReference>
<dbReference type="Gene3D" id="1.10.8.60">
    <property type="match status" value="1"/>
</dbReference>
<evidence type="ECO:0000256" key="9">
    <source>
        <dbReference type="ARBA" id="ARBA00022840"/>
    </source>
</evidence>
<accession>A0A382BJ65</accession>
<dbReference type="InterPro" id="IPR022107">
    <property type="entry name" value="DNA_pol_III_gamma/tau_C"/>
</dbReference>
<keyword evidence="3" id="KW-0808">Transferase</keyword>
<sequence length="545" mass="62446">MKNNKHKILALKYRPKNFEELIGQDAIVQTIVNSIKLDKLPNAYLLTGIRGVGKTTTARLIAKAINCKKNFILREKCNSNEYCHCEEIRNSNHLDVLEMDAASRTGIDDVRELIESSRYNPTSAKYKIFIIDEVHMLSRQAFNGLLKTLEEPPPHLKFIFATTEVKKIPVTIISRCQRFDLHRVSIKILFDNLKKISKIENGKISDGALKLIAKAAEGSVRDSLSLLDRTLVDQHITEKEIDEPFVRKMLGIANRSKILELIHYIFQGDQKKSIKQLREMINEGIEPANLLNDFLEIIYFILQKKSLGNFDSDLSISDSEIDMINLISKDVDISTLIIFWQFILKGLDELSIVSNPILSLEMMVVRLIHLKDMPSYEGILDSINKSNLKNDNDNVITEKYTKVDINEKNEINKISKDQIKNTLQTKPELGSTNPKKLIEEKNLEHISSFEDLIKLSSIKKEVELKHDLEKNVNLIKFSEGKIDIGFNENLGKNFVRNLSEKLLTWTGKRWLITLTKAPGQKTFSERQSIMAEQLLEKEKKGEVCK</sequence>